<keyword evidence="2" id="KW-0378">Hydrolase</keyword>
<sequence>MIEVYTDGATSGNPGQSGAGIVIIKDGARQSYSIPLDIMTNHHAEFWAIIKALEICQSDHPDDIISLRSDSQSAVQAIDKEYTKNKEFQPLLEQIMQLSRQFPHFFIKWIPEKQNKAADQLAREAIRQTQ</sequence>
<dbReference type="GO" id="GO:0004523">
    <property type="term" value="F:RNA-DNA hybrid ribonuclease activity"/>
    <property type="evidence" value="ECO:0007669"/>
    <property type="project" value="UniProtKB-EC"/>
</dbReference>
<dbReference type="InterPro" id="IPR002156">
    <property type="entry name" value="RNaseH_domain"/>
</dbReference>
<evidence type="ECO:0000259" key="1">
    <source>
        <dbReference type="PROSITE" id="PS50879"/>
    </source>
</evidence>
<dbReference type="GO" id="GO:0003676">
    <property type="term" value="F:nucleic acid binding"/>
    <property type="evidence" value="ECO:0007669"/>
    <property type="project" value="InterPro"/>
</dbReference>
<dbReference type="InterPro" id="IPR012337">
    <property type="entry name" value="RNaseH-like_sf"/>
</dbReference>
<dbReference type="PANTHER" id="PTHR47723:SF19">
    <property type="entry name" value="POLYNUCLEOTIDYL TRANSFERASE, RIBONUCLEASE H-LIKE SUPERFAMILY PROTEIN"/>
    <property type="match status" value="1"/>
</dbReference>
<dbReference type="PANTHER" id="PTHR47723">
    <property type="entry name" value="OS05G0353850 PROTEIN"/>
    <property type="match status" value="1"/>
</dbReference>
<proteinExistence type="predicted"/>
<dbReference type="Proteomes" id="UP000027980">
    <property type="component" value="Chromosome"/>
</dbReference>
<dbReference type="PROSITE" id="PS50879">
    <property type="entry name" value="RNASE_H_1"/>
    <property type="match status" value="1"/>
</dbReference>
<evidence type="ECO:0000313" key="3">
    <source>
        <dbReference type="Proteomes" id="UP000027980"/>
    </source>
</evidence>
<dbReference type="EMBL" id="CP008876">
    <property type="protein sequence ID" value="AIF66607.1"/>
    <property type="molecule type" value="Genomic_DNA"/>
</dbReference>
<dbReference type="SUPFAM" id="SSF53098">
    <property type="entry name" value="Ribonuclease H-like"/>
    <property type="match status" value="1"/>
</dbReference>
<gene>
    <name evidence="2" type="primary">rnhA</name>
    <name evidence="2" type="ORF">GZ22_08135</name>
</gene>
<name>A0A075LL09_9BACI</name>
<protein>
    <submittedName>
        <fullName evidence="2">Ribonuclease H</fullName>
        <ecNumber evidence="2">3.1.26.4</ecNumber>
    </submittedName>
</protein>
<dbReference type="InterPro" id="IPR053151">
    <property type="entry name" value="RNase_H-like"/>
</dbReference>
<dbReference type="InterPro" id="IPR036397">
    <property type="entry name" value="RNaseH_sf"/>
</dbReference>
<accession>A0A075LL09</accession>
<dbReference type="GeneID" id="34220928"/>
<evidence type="ECO:0000313" key="2">
    <source>
        <dbReference type="EMBL" id="AIF66607.1"/>
    </source>
</evidence>
<dbReference type="Gene3D" id="3.30.420.10">
    <property type="entry name" value="Ribonuclease H-like superfamily/Ribonuclease H"/>
    <property type="match status" value="1"/>
</dbReference>
<dbReference type="OrthoDB" id="7845843at2"/>
<dbReference type="RefSeq" id="WP_038560823.1">
    <property type="nucleotide sequence ID" value="NZ_CP008876.1"/>
</dbReference>
<dbReference type="CDD" id="cd09279">
    <property type="entry name" value="RNase_HI_like"/>
    <property type="match status" value="1"/>
</dbReference>
<dbReference type="KEGG" id="tap:GZ22_08135"/>
<dbReference type="AlphaFoldDB" id="A0A075LL09"/>
<dbReference type="EC" id="3.1.26.4" evidence="2"/>
<dbReference type="HOGENOM" id="CLU_095977_2_1_9"/>
<reference evidence="2 3" key="1">
    <citation type="submission" date="2014-07" db="EMBL/GenBank/DDBJ databases">
        <title>Complete genome sequence of a moderately halophilic bacterium Terribacillus aidingensis MP602, isolated from Cryptomeria fortunei in Tianmu mountain in China.</title>
        <authorList>
            <person name="Wang Y."/>
            <person name="Lu P."/>
            <person name="Zhang L."/>
        </authorList>
    </citation>
    <scope>NUCLEOTIDE SEQUENCE [LARGE SCALE GENOMIC DNA]</scope>
    <source>
        <strain evidence="2 3">MP602</strain>
    </source>
</reference>
<feature type="domain" description="RNase H type-1" evidence="1">
    <location>
        <begin position="1"/>
        <end position="127"/>
    </location>
</feature>
<organism evidence="2 3">
    <name type="scientific">Terribacillus saccharophilus</name>
    <dbReference type="NCBI Taxonomy" id="361277"/>
    <lineage>
        <taxon>Bacteria</taxon>
        <taxon>Bacillati</taxon>
        <taxon>Bacillota</taxon>
        <taxon>Bacilli</taxon>
        <taxon>Bacillales</taxon>
        <taxon>Bacillaceae</taxon>
        <taxon>Terribacillus</taxon>
    </lineage>
</organism>
<dbReference type="Pfam" id="PF13456">
    <property type="entry name" value="RVT_3"/>
    <property type="match status" value="1"/>
</dbReference>